<reference evidence="1 3" key="1">
    <citation type="submission" date="2016-10" db="EMBL/GenBank/DDBJ databases">
        <authorList>
            <person name="Varghese N."/>
            <person name="Submissions S."/>
        </authorList>
    </citation>
    <scope>NUCLEOTIDE SEQUENCE [LARGE SCALE GENOMIC DNA]</scope>
    <source>
        <strain evidence="1 3">CGMCC 1.11215</strain>
    </source>
</reference>
<dbReference type="STRING" id="1424659.SAMN05216368_10926"/>
<evidence type="ECO:0000313" key="1">
    <source>
        <dbReference type="EMBL" id="SDO00650.1"/>
    </source>
</evidence>
<gene>
    <name evidence="2" type="ORF">E3O21_11620</name>
    <name evidence="1" type="ORF">SAMN05216368_10926</name>
</gene>
<reference evidence="2 4" key="2">
    <citation type="submission" date="2019-03" db="EMBL/GenBank/DDBJ databases">
        <title>Genomics of glacier-inhabiting Cryobacterium strains.</title>
        <authorList>
            <person name="Liu Q."/>
            <person name="Xin Y.-H."/>
        </authorList>
    </citation>
    <scope>NUCLEOTIDE SEQUENCE [LARGE SCALE GENOMIC DNA]</scope>
    <source>
        <strain evidence="2 4">Hh8</strain>
    </source>
</reference>
<evidence type="ECO:0008006" key="5">
    <source>
        <dbReference type="Google" id="ProtNLM"/>
    </source>
</evidence>
<dbReference type="AlphaFoldDB" id="A0A4R8V2R0"/>
<dbReference type="RefSeq" id="WP_092341346.1">
    <property type="nucleotide sequence ID" value="NZ_FNIB01000009.1"/>
</dbReference>
<evidence type="ECO:0000313" key="4">
    <source>
        <dbReference type="Proteomes" id="UP000298252"/>
    </source>
</evidence>
<keyword evidence="4" id="KW-1185">Reference proteome</keyword>
<evidence type="ECO:0000313" key="3">
    <source>
        <dbReference type="Proteomes" id="UP000199639"/>
    </source>
</evidence>
<dbReference type="EMBL" id="FNIB01000009">
    <property type="protein sequence ID" value="SDO00650.1"/>
    <property type="molecule type" value="Genomic_DNA"/>
</dbReference>
<protein>
    <recommendedName>
        <fullName evidence="5">DUF927 domain-containing protein</fullName>
    </recommendedName>
</protein>
<organism evidence="1 3">
    <name type="scientific">Cryobacterium flavum</name>
    <dbReference type="NCBI Taxonomy" id="1424659"/>
    <lineage>
        <taxon>Bacteria</taxon>
        <taxon>Bacillati</taxon>
        <taxon>Actinomycetota</taxon>
        <taxon>Actinomycetes</taxon>
        <taxon>Micrococcales</taxon>
        <taxon>Microbacteriaceae</taxon>
        <taxon>Cryobacterium</taxon>
    </lineage>
</organism>
<accession>A0A4R8V2R0</accession>
<name>A0A4R8V2R0_9MICO</name>
<dbReference type="EMBL" id="SOFD01000028">
    <property type="protein sequence ID" value="TFB76096.1"/>
    <property type="molecule type" value="Genomic_DNA"/>
</dbReference>
<dbReference type="Proteomes" id="UP000298252">
    <property type="component" value="Unassembled WGS sequence"/>
</dbReference>
<sequence>MESAELATAASVLITEGHKVLAAHVETVLIVAGATSWEMAVEANVVGTVIAGIQSPAEWVSQVTKAPHRELEVLVRRDRKSNVVLALGATETDSEVFDQAKALAAHLLRIGAASVKFIKLDFFTLDAMLASRPESEQGPYLEALIADAADKLGARPKATVAEKVAPASIAPTVDTEMGRTYIPRGDAPPLVIMEAAARRLRTHSVIDDLRDPRGINAEFTHDLEISVMTASGLGVYEVPGVRDADLVLPRKWLNRIPQGTSIVVATDAWIGKAIDASIRAHRADEVIESPVLKRTGWKQVDGTWGFLTTSGFMTSQGLTNRAHSQLATAYNMIALNDLSGLTIDDERAAAANTQAIAAELTDTNFWAGVWGPTIWSAAGMGVGAVPFVAGHHGCGKTTMVQGLTAHISAAFAPSGKPMGIIDGSVPNVGRMGAGLDGLIVAIDDSRKRTSTHGNEDQEKALERLVRAGYGGGSARHSVSMKNTQTGEWELGVPDLSSPTVVMVGEQIPDAEELDSSRERLYPIVIEPGFNIFRSGNSEVYESLANSGLPAIALAAFIRWVAARIEEEGMDAWRARWAKSRVAAIALLEDLPVSRRVREVAALVTAGNLIWFEYLRHLAVITVEEQKVLVLAVHHAVRKTALFHGTTNVTRGEKPSWESLLDALRAAVAGSQAYVQIDKAAPIKDTEGLVIAFDERKKLLGVRRAGRGDNVEFLAFQARDAAAILRMEPRYRTITDQAIITAFAPVAIVDSGHKQKVVRINSLNVKCIAVPWSTFAPTETEGE</sequence>
<evidence type="ECO:0000313" key="2">
    <source>
        <dbReference type="EMBL" id="TFB76096.1"/>
    </source>
</evidence>
<dbReference type="Proteomes" id="UP000199639">
    <property type="component" value="Unassembled WGS sequence"/>
</dbReference>
<proteinExistence type="predicted"/>